<dbReference type="AlphaFoldDB" id="A0A699JC34"/>
<dbReference type="EMBL" id="BKCJ010391278">
    <property type="protein sequence ID" value="GFA24252.1"/>
    <property type="molecule type" value="Genomic_DNA"/>
</dbReference>
<evidence type="ECO:0000256" key="2">
    <source>
        <dbReference type="SAM" id="MobiDB-lite"/>
    </source>
</evidence>
<evidence type="ECO:0000313" key="3">
    <source>
        <dbReference type="EMBL" id="GFA24252.1"/>
    </source>
</evidence>
<sequence>LANVVSHAAAEPTPPSPKPTIPPPPPQQEVTSTPPPSPHQSPVAPPSSPPQQPQPSQTTTISMELLNNLLETCTALTKRFENLEQDKVAQALEITRLKQRVRKLERKNKLKVFGLKRLKKVGTAQRIKSSANTVMDDQEDASKQGG</sequence>
<feature type="non-terminal residue" evidence="3">
    <location>
        <position position="1"/>
    </location>
</feature>
<feature type="region of interest" description="Disordered" evidence="2">
    <location>
        <begin position="1"/>
        <end position="59"/>
    </location>
</feature>
<proteinExistence type="predicted"/>
<keyword evidence="1" id="KW-0175">Coiled coil</keyword>
<gene>
    <name evidence="3" type="ORF">Tci_596224</name>
</gene>
<comment type="caution">
    <text evidence="3">The sequence shown here is derived from an EMBL/GenBank/DDBJ whole genome shotgun (WGS) entry which is preliminary data.</text>
</comment>
<name>A0A699JC34_TANCI</name>
<feature type="compositionally biased region" description="Pro residues" evidence="2">
    <location>
        <begin position="12"/>
        <end position="53"/>
    </location>
</feature>
<feature type="coiled-coil region" evidence="1">
    <location>
        <begin position="66"/>
        <end position="107"/>
    </location>
</feature>
<protein>
    <submittedName>
        <fullName evidence="3">Uncharacterized protein</fullName>
    </submittedName>
</protein>
<accession>A0A699JC34</accession>
<organism evidence="3">
    <name type="scientific">Tanacetum cinerariifolium</name>
    <name type="common">Dalmatian daisy</name>
    <name type="synonym">Chrysanthemum cinerariifolium</name>
    <dbReference type="NCBI Taxonomy" id="118510"/>
    <lineage>
        <taxon>Eukaryota</taxon>
        <taxon>Viridiplantae</taxon>
        <taxon>Streptophyta</taxon>
        <taxon>Embryophyta</taxon>
        <taxon>Tracheophyta</taxon>
        <taxon>Spermatophyta</taxon>
        <taxon>Magnoliopsida</taxon>
        <taxon>eudicotyledons</taxon>
        <taxon>Gunneridae</taxon>
        <taxon>Pentapetalae</taxon>
        <taxon>asterids</taxon>
        <taxon>campanulids</taxon>
        <taxon>Asterales</taxon>
        <taxon>Asteraceae</taxon>
        <taxon>Asteroideae</taxon>
        <taxon>Anthemideae</taxon>
        <taxon>Anthemidinae</taxon>
        <taxon>Tanacetum</taxon>
    </lineage>
</organism>
<evidence type="ECO:0000256" key="1">
    <source>
        <dbReference type="SAM" id="Coils"/>
    </source>
</evidence>
<reference evidence="3" key="1">
    <citation type="journal article" date="2019" name="Sci. Rep.">
        <title>Draft genome of Tanacetum cinerariifolium, the natural source of mosquito coil.</title>
        <authorList>
            <person name="Yamashiro T."/>
            <person name="Shiraishi A."/>
            <person name="Satake H."/>
            <person name="Nakayama K."/>
        </authorList>
    </citation>
    <scope>NUCLEOTIDE SEQUENCE</scope>
</reference>